<accession>A0A9P4VUW7</accession>
<sequence>MNPTLSRLAGLISFPKLRTNFSYEKLPEHELSSASTPFSPLSWRKFRWRSLSPKDAVFSQPRFSARLIVLATAVLLFLSAIIAGGIHRRNKWVEEHKKPKLVFPWELYPKLGGFYNGVKLLVPYSDYVSEQNFNTTTPDSQSPSFEAAAPPSSEPILPLDPDPFNPYPQYESLEFFDNFQPIEQCYLDDEENVHAPDIYAYPGVPQNMTEPFFGSYEELTLTEDKCFDRFGRFAPYGYGYNPEDGGLGLGDKSERAGSEKIFDVIGKIDYRKMDWGKAQAKCYEKNKQRYHDDSQSDKKKLVRQAFVLRVWTGYKWNPYRIMTLRAMINELSLKSGGEYDVHLLLHVKDENIPIFASEEIYNRTIHENLPEEFWGLATLWSVPQMRAYYPGPFDFQLDVNPKGEIHGVYRSPHMPLQWFAQQHPEYDYFWNWEMDLRYSGHYYELTSRIADWATKQPRKGLWERSAWFWIPRKHGNWNEFSTMVDQETANRGKTPIWGPLKFENTGMLPSITGTIPPSSYEEDNNQWGVDEPADFISFNPLFDVEVTNWPLRNDINGYNSKFPPPPRRAAIVTVSRLSRRLLQTMHDENVLKKRNMFAEMFPPTMCLHYGLKAVYAPHPVYFDHNWDLEYMDKIFNYPQKPHESPFGWGEHNLKGSSFYYNSDFAPRVWRRWLGEIEGGEGGAKQENEGSGRMCLRGMLFHPIKREDGPE</sequence>
<comment type="caution">
    <text evidence="3">The sequence shown here is derived from an EMBL/GenBank/DDBJ whole genome shotgun (WGS) entry which is preliminary data.</text>
</comment>
<dbReference type="Proteomes" id="UP000799429">
    <property type="component" value="Unassembled WGS sequence"/>
</dbReference>
<feature type="transmembrane region" description="Helical" evidence="2">
    <location>
        <begin position="67"/>
        <end position="86"/>
    </location>
</feature>
<evidence type="ECO:0000313" key="4">
    <source>
        <dbReference type="Proteomes" id="UP000799429"/>
    </source>
</evidence>
<keyword evidence="2" id="KW-0812">Transmembrane</keyword>
<dbReference type="Pfam" id="PF11885">
    <property type="entry name" value="DUF3405"/>
    <property type="match status" value="1"/>
</dbReference>
<dbReference type="OrthoDB" id="3353407at2759"/>
<dbReference type="InterPro" id="IPR021822">
    <property type="entry name" value="DUF3405"/>
</dbReference>
<feature type="region of interest" description="Disordered" evidence="1">
    <location>
        <begin position="132"/>
        <end position="152"/>
    </location>
</feature>
<keyword evidence="4" id="KW-1185">Reference proteome</keyword>
<protein>
    <submittedName>
        <fullName evidence="3">Uncharacterized protein</fullName>
    </submittedName>
</protein>
<dbReference type="PANTHER" id="PTHR36205">
    <property type="entry name" value="CHROMOSOME 19, WHOLE GENOME SHOTGUN SEQUENCE"/>
    <property type="match status" value="1"/>
</dbReference>
<name>A0A9P4VUW7_9PEZI</name>
<gene>
    <name evidence="3" type="ORF">M501DRAFT_1015020</name>
</gene>
<dbReference type="AlphaFoldDB" id="A0A9P4VUW7"/>
<feature type="compositionally biased region" description="Polar residues" evidence="1">
    <location>
        <begin position="132"/>
        <end position="141"/>
    </location>
</feature>
<evidence type="ECO:0000313" key="3">
    <source>
        <dbReference type="EMBL" id="KAF2841034.1"/>
    </source>
</evidence>
<proteinExistence type="predicted"/>
<organism evidence="3 4">
    <name type="scientific">Patellaria atrata CBS 101060</name>
    <dbReference type="NCBI Taxonomy" id="1346257"/>
    <lineage>
        <taxon>Eukaryota</taxon>
        <taxon>Fungi</taxon>
        <taxon>Dikarya</taxon>
        <taxon>Ascomycota</taxon>
        <taxon>Pezizomycotina</taxon>
        <taxon>Dothideomycetes</taxon>
        <taxon>Dothideomycetes incertae sedis</taxon>
        <taxon>Patellariales</taxon>
        <taxon>Patellariaceae</taxon>
        <taxon>Patellaria</taxon>
    </lineage>
</organism>
<dbReference type="EMBL" id="MU006092">
    <property type="protein sequence ID" value="KAF2841034.1"/>
    <property type="molecule type" value="Genomic_DNA"/>
</dbReference>
<reference evidence="3" key="1">
    <citation type="journal article" date="2020" name="Stud. Mycol.">
        <title>101 Dothideomycetes genomes: a test case for predicting lifestyles and emergence of pathogens.</title>
        <authorList>
            <person name="Haridas S."/>
            <person name="Albert R."/>
            <person name="Binder M."/>
            <person name="Bloem J."/>
            <person name="Labutti K."/>
            <person name="Salamov A."/>
            <person name="Andreopoulos B."/>
            <person name="Baker S."/>
            <person name="Barry K."/>
            <person name="Bills G."/>
            <person name="Bluhm B."/>
            <person name="Cannon C."/>
            <person name="Castanera R."/>
            <person name="Culley D."/>
            <person name="Daum C."/>
            <person name="Ezra D."/>
            <person name="Gonzalez J."/>
            <person name="Henrissat B."/>
            <person name="Kuo A."/>
            <person name="Liang C."/>
            <person name="Lipzen A."/>
            <person name="Lutzoni F."/>
            <person name="Magnuson J."/>
            <person name="Mondo S."/>
            <person name="Nolan M."/>
            <person name="Ohm R."/>
            <person name="Pangilinan J."/>
            <person name="Park H.-J."/>
            <person name="Ramirez L."/>
            <person name="Alfaro M."/>
            <person name="Sun H."/>
            <person name="Tritt A."/>
            <person name="Yoshinaga Y."/>
            <person name="Zwiers L.-H."/>
            <person name="Turgeon B."/>
            <person name="Goodwin S."/>
            <person name="Spatafora J."/>
            <person name="Crous P."/>
            <person name="Grigoriev I."/>
        </authorList>
    </citation>
    <scope>NUCLEOTIDE SEQUENCE</scope>
    <source>
        <strain evidence="3">CBS 101060</strain>
    </source>
</reference>
<dbReference type="PANTHER" id="PTHR36205:SF3">
    <property type="entry name" value="MAJOR FACILITATOR SUPERFAMILY TRANSPORTER"/>
    <property type="match status" value="1"/>
</dbReference>
<evidence type="ECO:0000256" key="1">
    <source>
        <dbReference type="SAM" id="MobiDB-lite"/>
    </source>
</evidence>
<feature type="compositionally biased region" description="Low complexity" evidence="1">
    <location>
        <begin position="142"/>
        <end position="152"/>
    </location>
</feature>
<keyword evidence="2" id="KW-0472">Membrane</keyword>
<keyword evidence="2" id="KW-1133">Transmembrane helix</keyword>
<evidence type="ECO:0000256" key="2">
    <source>
        <dbReference type="SAM" id="Phobius"/>
    </source>
</evidence>